<organism evidence="1 2">
    <name type="scientific">Dreissena polymorpha</name>
    <name type="common">Zebra mussel</name>
    <name type="synonym">Mytilus polymorpha</name>
    <dbReference type="NCBI Taxonomy" id="45954"/>
    <lineage>
        <taxon>Eukaryota</taxon>
        <taxon>Metazoa</taxon>
        <taxon>Spiralia</taxon>
        <taxon>Lophotrochozoa</taxon>
        <taxon>Mollusca</taxon>
        <taxon>Bivalvia</taxon>
        <taxon>Autobranchia</taxon>
        <taxon>Heteroconchia</taxon>
        <taxon>Euheterodonta</taxon>
        <taxon>Imparidentia</taxon>
        <taxon>Neoheterodontei</taxon>
        <taxon>Myida</taxon>
        <taxon>Dreissenoidea</taxon>
        <taxon>Dreissenidae</taxon>
        <taxon>Dreissena</taxon>
    </lineage>
</organism>
<dbReference type="AlphaFoldDB" id="A0A9D4M5J2"/>
<gene>
    <name evidence="1" type="ORF">DPMN_034447</name>
</gene>
<reference evidence="1" key="2">
    <citation type="submission" date="2020-11" db="EMBL/GenBank/DDBJ databases">
        <authorList>
            <person name="McCartney M.A."/>
            <person name="Auch B."/>
            <person name="Kono T."/>
            <person name="Mallez S."/>
            <person name="Becker A."/>
            <person name="Gohl D.M."/>
            <person name="Silverstein K.A.T."/>
            <person name="Koren S."/>
            <person name="Bechman K.B."/>
            <person name="Herman A."/>
            <person name="Abrahante J.E."/>
            <person name="Garbe J."/>
        </authorList>
    </citation>
    <scope>NUCLEOTIDE SEQUENCE</scope>
    <source>
        <strain evidence="1">Duluth1</strain>
        <tissue evidence="1">Whole animal</tissue>
    </source>
</reference>
<evidence type="ECO:0000313" key="2">
    <source>
        <dbReference type="Proteomes" id="UP000828390"/>
    </source>
</evidence>
<proteinExistence type="predicted"/>
<dbReference type="Proteomes" id="UP000828390">
    <property type="component" value="Unassembled WGS sequence"/>
</dbReference>
<name>A0A9D4M5J2_DREPO</name>
<dbReference type="EMBL" id="JAIWYP010000002">
    <property type="protein sequence ID" value="KAH3871252.1"/>
    <property type="molecule type" value="Genomic_DNA"/>
</dbReference>
<protein>
    <submittedName>
        <fullName evidence="1">Uncharacterized protein</fullName>
    </submittedName>
</protein>
<sequence length="80" mass="8972">MQEKTNMLADKSVRLGLTISRGKRKVFKNNASKNTHITVQSDALKEVDSSTYLGRILENQGGRMQMSEPARVKHEQPSIS</sequence>
<keyword evidence="2" id="KW-1185">Reference proteome</keyword>
<comment type="caution">
    <text evidence="1">The sequence shown here is derived from an EMBL/GenBank/DDBJ whole genome shotgun (WGS) entry which is preliminary data.</text>
</comment>
<accession>A0A9D4M5J2</accession>
<evidence type="ECO:0000313" key="1">
    <source>
        <dbReference type="EMBL" id="KAH3871252.1"/>
    </source>
</evidence>
<reference evidence="1" key="1">
    <citation type="journal article" date="2019" name="bioRxiv">
        <title>The Genome of the Zebra Mussel, Dreissena polymorpha: A Resource for Invasive Species Research.</title>
        <authorList>
            <person name="McCartney M.A."/>
            <person name="Auch B."/>
            <person name="Kono T."/>
            <person name="Mallez S."/>
            <person name="Zhang Y."/>
            <person name="Obille A."/>
            <person name="Becker A."/>
            <person name="Abrahante J.E."/>
            <person name="Garbe J."/>
            <person name="Badalamenti J.P."/>
            <person name="Herman A."/>
            <person name="Mangelson H."/>
            <person name="Liachko I."/>
            <person name="Sullivan S."/>
            <person name="Sone E.D."/>
            <person name="Koren S."/>
            <person name="Silverstein K.A.T."/>
            <person name="Beckman K.B."/>
            <person name="Gohl D.M."/>
        </authorList>
    </citation>
    <scope>NUCLEOTIDE SEQUENCE</scope>
    <source>
        <strain evidence="1">Duluth1</strain>
        <tissue evidence="1">Whole animal</tissue>
    </source>
</reference>